<organism evidence="1 2">
    <name type="scientific">Romanomermis culicivorax</name>
    <name type="common">Nematode worm</name>
    <dbReference type="NCBI Taxonomy" id="13658"/>
    <lineage>
        <taxon>Eukaryota</taxon>
        <taxon>Metazoa</taxon>
        <taxon>Ecdysozoa</taxon>
        <taxon>Nematoda</taxon>
        <taxon>Enoplea</taxon>
        <taxon>Dorylaimia</taxon>
        <taxon>Mermithida</taxon>
        <taxon>Mermithoidea</taxon>
        <taxon>Mermithidae</taxon>
        <taxon>Romanomermis</taxon>
    </lineage>
</organism>
<dbReference type="WBParaSite" id="nRc.2.0.1.t33305-RA">
    <property type="protein sequence ID" value="nRc.2.0.1.t33305-RA"/>
    <property type="gene ID" value="nRc.2.0.1.g33305"/>
</dbReference>
<proteinExistence type="predicted"/>
<keyword evidence="1" id="KW-1185">Reference proteome</keyword>
<dbReference type="Proteomes" id="UP000887565">
    <property type="component" value="Unplaced"/>
</dbReference>
<evidence type="ECO:0000313" key="1">
    <source>
        <dbReference type="Proteomes" id="UP000887565"/>
    </source>
</evidence>
<name>A0A915K3E0_ROMCU</name>
<sequence>LLKYHLPIKGILPPLLYLSLAAVEKNQLRTDHLPEILRSQLEYDLEICAQCKSIIIPHQMNIFGFAFLNGQEFSISYVSSGSFPVRKVYCLKCNGDWSILRT</sequence>
<protein>
    <submittedName>
        <fullName evidence="2">Uncharacterized protein</fullName>
    </submittedName>
</protein>
<accession>A0A915K3E0</accession>
<dbReference type="AlphaFoldDB" id="A0A915K3E0"/>
<reference evidence="2" key="1">
    <citation type="submission" date="2022-11" db="UniProtKB">
        <authorList>
            <consortium name="WormBaseParasite"/>
        </authorList>
    </citation>
    <scope>IDENTIFICATION</scope>
</reference>
<evidence type="ECO:0000313" key="2">
    <source>
        <dbReference type="WBParaSite" id="nRc.2.0.1.t33305-RA"/>
    </source>
</evidence>